<organism evidence="2 3">
    <name type="scientific">Oikopleura dioica</name>
    <name type="common">Tunicate</name>
    <dbReference type="NCBI Taxonomy" id="34765"/>
    <lineage>
        <taxon>Eukaryota</taxon>
        <taxon>Metazoa</taxon>
        <taxon>Chordata</taxon>
        <taxon>Tunicata</taxon>
        <taxon>Appendicularia</taxon>
        <taxon>Copelata</taxon>
        <taxon>Oikopleuridae</taxon>
        <taxon>Oikopleura</taxon>
    </lineage>
</organism>
<sequence>MSTHFAHKAIRNQEEDDNRRKSCPNEDRNNMRKASKVISLILGEGPSTSTLPKRESEVSAPEQEREAVNQIKEQVDLSKVSKEELRKLAESVEHLGETSKASAPGLNEDKIIQNNLTEEATIEREIQQTGTTSIQTRTSVQEATKESNKEMGLFITSF</sequence>
<keyword evidence="3" id="KW-1185">Reference proteome</keyword>
<dbReference type="EMBL" id="OU015568">
    <property type="protein sequence ID" value="CAG5090202.1"/>
    <property type="molecule type" value="Genomic_DNA"/>
</dbReference>
<feature type="region of interest" description="Disordered" evidence="1">
    <location>
        <begin position="1"/>
        <end position="68"/>
    </location>
</feature>
<accession>A0ABN7S7D0</accession>
<evidence type="ECO:0000313" key="3">
    <source>
        <dbReference type="Proteomes" id="UP001158576"/>
    </source>
</evidence>
<feature type="compositionally biased region" description="Basic and acidic residues" evidence="1">
    <location>
        <begin position="11"/>
        <end position="30"/>
    </location>
</feature>
<gene>
    <name evidence="2" type="ORF">OKIOD_LOCUS4060</name>
</gene>
<proteinExistence type="predicted"/>
<reference evidence="2 3" key="1">
    <citation type="submission" date="2021-04" db="EMBL/GenBank/DDBJ databases">
        <authorList>
            <person name="Bliznina A."/>
        </authorList>
    </citation>
    <scope>NUCLEOTIDE SEQUENCE [LARGE SCALE GENOMIC DNA]</scope>
</reference>
<feature type="compositionally biased region" description="Basic residues" evidence="1">
    <location>
        <begin position="1"/>
        <end position="10"/>
    </location>
</feature>
<evidence type="ECO:0000313" key="2">
    <source>
        <dbReference type="EMBL" id="CAG5090202.1"/>
    </source>
</evidence>
<feature type="compositionally biased region" description="Basic and acidic residues" evidence="1">
    <location>
        <begin position="52"/>
        <end position="68"/>
    </location>
</feature>
<name>A0ABN7S7D0_OIKDI</name>
<protein>
    <submittedName>
        <fullName evidence="2">Oidioi.mRNA.OKI2018_I69.PAR.g12502.t1.cds</fullName>
    </submittedName>
</protein>
<dbReference type="Proteomes" id="UP001158576">
    <property type="component" value="Chromosome PAR"/>
</dbReference>
<evidence type="ECO:0000256" key="1">
    <source>
        <dbReference type="SAM" id="MobiDB-lite"/>
    </source>
</evidence>